<dbReference type="Pfam" id="PF06114">
    <property type="entry name" value="Peptidase_M78"/>
    <property type="match status" value="1"/>
</dbReference>
<sequence>MTPESEGRAAAEEFRAVHHLGVQPLGDLVAIIEQVTGIDVSVVDVGPDEHGLTMRDPVRGAVFIAVARTDRPMRRRSTLAHELAHVVFEDWGVPDEELGTRAPAERRADAFSRHLLVPAEGLLALFGGRRGPDPSLLSDVVQRYLVSPAVAAIALHQAGLIDLDTKAAWMTMTTPVLAARHGWSDQYRALADESDRHRAPQRLLTRAIDGYLAGVVSVAAIARLRGLPADVVEQELRTAGLVPQDRGPVGWAPAHSVPVAGIAPAELDADLPEGAPG</sequence>
<evidence type="ECO:0000313" key="3">
    <source>
        <dbReference type="Proteomes" id="UP001501414"/>
    </source>
</evidence>
<keyword evidence="3" id="KW-1185">Reference proteome</keyword>
<organism evidence="2 3">
    <name type="scientific">Pseudonocardia kongjuensis</name>
    <dbReference type="NCBI Taxonomy" id="102227"/>
    <lineage>
        <taxon>Bacteria</taxon>
        <taxon>Bacillati</taxon>
        <taxon>Actinomycetota</taxon>
        <taxon>Actinomycetes</taxon>
        <taxon>Pseudonocardiales</taxon>
        <taxon>Pseudonocardiaceae</taxon>
        <taxon>Pseudonocardia</taxon>
    </lineage>
</organism>
<evidence type="ECO:0000313" key="2">
    <source>
        <dbReference type="EMBL" id="GAA1381485.1"/>
    </source>
</evidence>
<name>A0ABN1XI05_9PSEU</name>
<comment type="caution">
    <text evidence="2">The sequence shown here is derived from an EMBL/GenBank/DDBJ whole genome shotgun (WGS) entry which is preliminary data.</text>
</comment>
<reference evidence="2 3" key="1">
    <citation type="journal article" date="2019" name="Int. J. Syst. Evol. Microbiol.">
        <title>The Global Catalogue of Microorganisms (GCM) 10K type strain sequencing project: providing services to taxonomists for standard genome sequencing and annotation.</title>
        <authorList>
            <consortium name="The Broad Institute Genomics Platform"/>
            <consortium name="The Broad Institute Genome Sequencing Center for Infectious Disease"/>
            <person name="Wu L."/>
            <person name="Ma J."/>
        </authorList>
    </citation>
    <scope>NUCLEOTIDE SEQUENCE [LARGE SCALE GENOMIC DNA]</scope>
    <source>
        <strain evidence="2 3">JCM 11896</strain>
    </source>
</reference>
<proteinExistence type="predicted"/>
<gene>
    <name evidence="2" type="ORF">GCM10009613_07470</name>
</gene>
<dbReference type="RefSeq" id="WP_344018191.1">
    <property type="nucleotide sequence ID" value="NZ_BAAAJK010000003.1"/>
</dbReference>
<evidence type="ECO:0000259" key="1">
    <source>
        <dbReference type="Pfam" id="PF06114"/>
    </source>
</evidence>
<dbReference type="InterPro" id="IPR052345">
    <property type="entry name" value="Rad_response_metalloprotease"/>
</dbReference>
<accession>A0ABN1XI05</accession>
<dbReference type="Proteomes" id="UP001501414">
    <property type="component" value="Unassembled WGS sequence"/>
</dbReference>
<feature type="domain" description="IrrE N-terminal-like" evidence="1">
    <location>
        <begin position="61"/>
        <end position="155"/>
    </location>
</feature>
<dbReference type="PANTHER" id="PTHR43236">
    <property type="entry name" value="ANTITOXIN HIGA1"/>
    <property type="match status" value="1"/>
</dbReference>
<dbReference type="PANTHER" id="PTHR43236:SF1">
    <property type="entry name" value="BLL7220 PROTEIN"/>
    <property type="match status" value="1"/>
</dbReference>
<dbReference type="Gene3D" id="1.10.10.2910">
    <property type="match status" value="1"/>
</dbReference>
<protein>
    <recommendedName>
        <fullName evidence="1">IrrE N-terminal-like domain-containing protein</fullName>
    </recommendedName>
</protein>
<dbReference type="InterPro" id="IPR010359">
    <property type="entry name" value="IrrE_HExxH"/>
</dbReference>
<dbReference type="EMBL" id="BAAAJK010000003">
    <property type="protein sequence ID" value="GAA1381485.1"/>
    <property type="molecule type" value="Genomic_DNA"/>
</dbReference>